<evidence type="ECO:0000256" key="1">
    <source>
        <dbReference type="SAM" id="MobiDB-lite"/>
    </source>
</evidence>
<name>A0ABN3A5B2_9ACTN</name>
<comment type="caution">
    <text evidence="2">The sequence shown here is derived from an EMBL/GenBank/DDBJ whole genome shotgun (WGS) entry which is preliminary data.</text>
</comment>
<proteinExistence type="predicted"/>
<dbReference type="Gene3D" id="3.30.70.890">
    <property type="entry name" value="GHMP kinase, C-terminal domain"/>
    <property type="match status" value="1"/>
</dbReference>
<keyword evidence="3" id="KW-1185">Reference proteome</keyword>
<dbReference type="RefSeq" id="WP_344468351.1">
    <property type="nucleotide sequence ID" value="NZ_BAAANT010000039.1"/>
</dbReference>
<accession>A0ABN3A5B2</accession>
<evidence type="ECO:0008006" key="4">
    <source>
        <dbReference type="Google" id="ProtNLM"/>
    </source>
</evidence>
<reference evidence="2 3" key="1">
    <citation type="journal article" date="2019" name="Int. J. Syst. Evol. Microbiol.">
        <title>The Global Catalogue of Microorganisms (GCM) 10K type strain sequencing project: providing services to taxonomists for standard genome sequencing and annotation.</title>
        <authorList>
            <consortium name="The Broad Institute Genomics Platform"/>
            <consortium name="The Broad Institute Genome Sequencing Center for Infectious Disease"/>
            <person name="Wu L."/>
            <person name="Ma J."/>
        </authorList>
    </citation>
    <scope>NUCLEOTIDE SEQUENCE [LARGE SCALE GENOMIC DNA]</scope>
    <source>
        <strain evidence="2 3">JCM 14560</strain>
    </source>
</reference>
<evidence type="ECO:0000313" key="3">
    <source>
        <dbReference type="Proteomes" id="UP001422759"/>
    </source>
</evidence>
<organism evidence="2 3">
    <name type="scientific">Kitasatospora kazusensis</name>
    <dbReference type="NCBI Taxonomy" id="407974"/>
    <lineage>
        <taxon>Bacteria</taxon>
        <taxon>Bacillati</taxon>
        <taxon>Actinomycetota</taxon>
        <taxon>Actinomycetes</taxon>
        <taxon>Kitasatosporales</taxon>
        <taxon>Streptomycetaceae</taxon>
        <taxon>Kitasatospora</taxon>
    </lineage>
</organism>
<dbReference type="EMBL" id="BAAANT010000039">
    <property type="protein sequence ID" value="GAA2153656.1"/>
    <property type="molecule type" value="Genomic_DNA"/>
</dbReference>
<sequence>MANDSFRIDIGEVEAAAKLIRSMVEDLQTPTDHLDAVVQQVTSTVYGTDALGKALTGAGSSVGGLAEHQKQVLAGIHTYLQNSAAMAANLLTMVEQHRATDDLQASDLKRVLDGGTGSTDALPVGQVVPKGIPETPALPLTPTTVTEPVAPAPDPAPAPAPAPAPDSTYHNPAAPTLDYNHPRPDPETGPHGGGGGGGGHQLI</sequence>
<feature type="region of interest" description="Disordered" evidence="1">
    <location>
        <begin position="114"/>
        <end position="203"/>
    </location>
</feature>
<evidence type="ECO:0000313" key="2">
    <source>
        <dbReference type="EMBL" id="GAA2153656.1"/>
    </source>
</evidence>
<feature type="compositionally biased region" description="Low complexity" evidence="1">
    <location>
        <begin position="133"/>
        <end position="149"/>
    </location>
</feature>
<dbReference type="Proteomes" id="UP001422759">
    <property type="component" value="Unassembled WGS sequence"/>
</dbReference>
<feature type="compositionally biased region" description="Gly residues" evidence="1">
    <location>
        <begin position="190"/>
        <end position="203"/>
    </location>
</feature>
<dbReference type="InterPro" id="IPR036554">
    <property type="entry name" value="GHMP_kinase_C_sf"/>
</dbReference>
<feature type="compositionally biased region" description="Pro residues" evidence="1">
    <location>
        <begin position="150"/>
        <end position="164"/>
    </location>
</feature>
<protein>
    <recommendedName>
        <fullName evidence="4">Excreted virulence factor EspC (Type VII ESX diderm)</fullName>
    </recommendedName>
</protein>
<gene>
    <name evidence="2" type="ORF">GCM10009760_51560</name>
</gene>